<comment type="caution">
    <text evidence="2">The sequence shown here is derived from an EMBL/GenBank/DDBJ whole genome shotgun (WGS) entry which is preliminary data.</text>
</comment>
<feature type="region of interest" description="Disordered" evidence="1">
    <location>
        <begin position="677"/>
        <end position="700"/>
    </location>
</feature>
<dbReference type="OrthoDB" id="1695393at2759"/>
<feature type="region of interest" description="Disordered" evidence="1">
    <location>
        <begin position="341"/>
        <end position="363"/>
    </location>
</feature>
<dbReference type="InterPro" id="IPR016024">
    <property type="entry name" value="ARM-type_fold"/>
</dbReference>
<name>A0A640KWU5_LEITA</name>
<dbReference type="SUPFAM" id="SSF48371">
    <property type="entry name" value="ARM repeat"/>
    <property type="match status" value="1"/>
</dbReference>
<proteinExistence type="predicted"/>
<dbReference type="GO" id="GO:0055037">
    <property type="term" value="C:recycling endosome"/>
    <property type="evidence" value="ECO:0007669"/>
    <property type="project" value="TreeGrafter"/>
</dbReference>
<dbReference type="AlphaFoldDB" id="A0A640KWU5"/>
<dbReference type="InterPro" id="IPR011989">
    <property type="entry name" value="ARM-like"/>
</dbReference>
<evidence type="ECO:0000256" key="1">
    <source>
        <dbReference type="SAM" id="MobiDB-lite"/>
    </source>
</evidence>
<dbReference type="PANTHER" id="PTHR32059">
    <property type="entry name" value="RAB11-BINDING PROTEIN RELCH"/>
    <property type="match status" value="1"/>
</dbReference>
<dbReference type="GO" id="GO:0032367">
    <property type="term" value="P:intracellular cholesterol transport"/>
    <property type="evidence" value="ECO:0007669"/>
    <property type="project" value="InterPro"/>
</dbReference>
<reference evidence="2" key="1">
    <citation type="submission" date="2019-11" db="EMBL/GenBank/DDBJ databases">
        <title>Leishmania tarentolae CDS.</title>
        <authorList>
            <person name="Goto Y."/>
            <person name="Yamagishi J."/>
        </authorList>
    </citation>
    <scope>NUCLEOTIDE SEQUENCE [LARGE SCALE GENOMIC DNA]</scope>
    <source>
        <strain evidence="2">Parrot Tar II</strain>
    </source>
</reference>
<gene>
    <name evidence="2" type="ORF">LtaPh_3654000</name>
</gene>
<keyword evidence="3" id="KW-1185">Reference proteome</keyword>
<protein>
    <recommendedName>
        <fullName evidence="4">LisH domain-containing protein</fullName>
    </recommendedName>
</protein>
<evidence type="ECO:0008006" key="4">
    <source>
        <dbReference type="Google" id="ProtNLM"/>
    </source>
</evidence>
<dbReference type="PANTHER" id="PTHR32059:SF0">
    <property type="entry name" value="RAB11-BINDING PROTEIN RELCH"/>
    <property type="match status" value="1"/>
</dbReference>
<dbReference type="InterPro" id="IPR040362">
    <property type="entry name" value="RELCH"/>
</dbReference>
<dbReference type="EMBL" id="BLBS01000057">
    <property type="protein sequence ID" value="GET93625.1"/>
    <property type="molecule type" value="Genomic_DNA"/>
</dbReference>
<evidence type="ECO:0000313" key="3">
    <source>
        <dbReference type="Proteomes" id="UP000419144"/>
    </source>
</evidence>
<dbReference type="GO" id="GO:0005802">
    <property type="term" value="C:trans-Golgi network"/>
    <property type="evidence" value="ECO:0007669"/>
    <property type="project" value="InterPro"/>
</dbReference>
<dbReference type="Gene3D" id="1.25.10.10">
    <property type="entry name" value="Leucine-rich Repeat Variant"/>
    <property type="match status" value="2"/>
</dbReference>
<accession>A0A640KWU5</accession>
<dbReference type="VEuPathDB" id="TriTrypDB:LtaPh_3654000"/>
<evidence type="ECO:0000313" key="2">
    <source>
        <dbReference type="EMBL" id="GET93625.1"/>
    </source>
</evidence>
<organism evidence="2 3">
    <name type="scientific">Leishmania tarentolae</name>
    <name type="common">Sauroleishmania tarentolae</name>
    <dbReference type="NCBI Taxonomy" id="5689"/>
    <lineage>
        <taxon>Eukaryota</taxon>
        <taxon>Discoba</taxon>
        <taxon>Euglenozoa</taxon>
        <taxon>Kinetoplastea</taxon>
        <taxon>Metakinetoplastina</taxon>
        <taxon>Trypanosomatida</taxon>
        <taxon>Trypanosomatidae</taxon>
        <taxon>Leishmaniinae</taxon>
        <taxon>Leishmania</taxon>
        <taxon>lizard Leishmania</taxon>
    </lineage>
</organism>
<sequence>MNSTSSSVAVGERRELSEQEVLDWLSRRGFSRAHAALIAETSSQGLTNHDTTTMQSLMCDHAEEGTASVAIPTSAELQEALRDSVVEALSAYRDFAREENVFTLLENWDPQLCSRYVQRAAHHSEEYCCSLERRVRAAEDSNAQLRIRERQLEAQIKQTVAMISERLQTLASWLDPTRKGILLPLLRTVALLGSSGTVRAAARHMMLTLYKRPMREYRIAIVQEWLRVAKEAPSRTLEQVLIPELYTLVNAQALERRLLALDCTAAVAPLLRHSPQVRYSLCQGLLRPLSEDDTSAVRRELPHCISLLWGDTTTTGTMATMNSPPSAGTMSRPNVGGRLPLPTNAVHSSKAHTSDDGLPGASSAALSSTQKTFFMELLVHLATDSSSQTVRQAAQTQLCEVLYPVFLRDGVLLTQFVPLLLTVMEMEAMQCLLRKGPDRSFRGGAASGTINASAKAAAIGEKHEGATDESSASAAAALSLNNVITLIQLLHAALRCVAAELLHGCEAEDRRDFGEGIDDSQMSSSLSSAYARVVIPIAYNVLSNLLSKVHLARLTAGEEGAALCGSDANTRLCGPLCALCATLASLVPLLGAQTWQEVRHYLKEPLTFGSHHGAEAVAISECTSKVAEAPLQPFLLQSSMGGASLTPQEVERGKLLFVFSFFLFLCGDAVPLPKSGPDISAEDDAATPKRKRQSTDTDAFTLSAGPLSEPFTPKRIRRESLCFVASNVSLESEDVSCPRSAPLAACIQCVAALAPFAMESHEMASGISGLVKFLVTSPEVRQRLTAVALAHDTCAVLANERLKLALLIEPLLPLLEDLNPAVQEAALSGVLSVSVALAEPRQQEKAIRPVLRVADITGCTSRFTRCLLQQLYQLMQRVPAEPREALLYPQLFALMDCLAQLCVEQMSQEGFSAARVAATPSPMVSMSMSARIAPQGSAGSEQRDVEEHDWEATMLVLQALLNSILKCAVVTPTLVYRYLLPGIQKLSSDGILSACSPSVRARWLRLQKSYQVFLENNNTSRIPASGAASSDGKLKVGTLLDRFKDELKRRL</sequence>
<dbReference type="Proteomes" id="UP000419144">
    <property type="component" value="Unassembled WGS sequence"/>
</dbReference>